<dbReference type="InterPro" id="IPR004675">
    <property type="entry name" value="AhpD_core"/>
</dbReference>
<dbReference type="AlphaFoldDB" id="A0A556QGN7"/>
<organism evidence="2 3">
    <name type="scientific">Rariglobus hedericola</name>
    <dbReference type="NCBI Taxonomy" id="2597822"/>
    <lineage>
        <taxon>Bacteria</taxon>
        <taxon>Pseudomonadati</taxon>
        <taxon>Verrucomicrobiota</taxon>
        <taxon>Opitutia</taxon>
        <taxon>Opitutales</taxon>
        <taxon>Opitutaceae</taxon>
        <taxon>Rariglobus</taxon>
    </lineage>
</organism>
<dbReference type="PANTHER" id="PTHR34846">
    <property type="entry name" value="4-CARBOXYMUCONOLACTONE DECARBOXYLASE FAMILY PROTEIN (AFU_ORTHOLOGUE AFUA_6G11590)"/>
    <property type="match status" value="1"/>
</dbReference>
<keyword evidence="3" id="KW-1185">Reference proteome</keyword>
<name>A0A556QGN7_9BACT</name>
<comment type="caution">
    <text evidence="2">The sequence shown here is derived from an EMBL/GenBank/DDBJ whole genome shotgun (WGS) entry which is preliminary data.</text>
</comment>
<protein>
    <submittedName>
        <fullName evidence="2">Carboxymuconolactone decarboxylase family protein</fullName>
    </submittedName>
</protein>
<accession>A0A556QGN7</accession>
<dbReference type="Proteomes" id="UP000315648">
    <property type="component" value="Unassembled WGS sequence"/>
</dbReference>
<dbReference type="EMBL" id="VMBG01000003">
    <property type="protein sequence ID" value="TSJ75800.1"/>
    <property type="molecule type" value="Genomic_DNA"/>
</dbReference>
<dbReference type="InterPro" id="IPR029032">
    <property type="entry name" value="AhpD-like"/>
</dbReference>
<evidence type="ECO:0000259" key="1">
    <source>
        <dbReference type="Pfam" id="PF02627"/>
    </source>
</evidence>
<dbReference type="PANTHER" id="PTHR34846:SF10">
    <property type="entry name" value="CYTOPLASMIC PROTEIN"/>
    <property type="match status" value="1"/>
</dbReference>
<dbReference type="Pfam" id="PF02627">
    <property type="entry name" value="CMD"/>
    <property type="match status" value="1"/>
</dbReference>
<gene>
    <name evidence="2" type="ORF">FPL22_16175</name>
</gene>
<dbReference type="RefSeq" id="WP_144354073.1">
    <property type="nucleotide sequence ID" value="NZ_CBCRVV010000004.1"/>
</dbReference>
<dbReference type="Gene3D" id="1.20.1290.10">
    <property type="entry name" value="AhpD-like"/>
    <property type="match status" value="1"/>
</dbReference>
<dbReference type="InterPro" id="IPR003779">
    <property type="entry name" value="CMD-like"/>
</dbReference>
<reference evidence="2 3" key="1">
    <citation type="submission" date="2019-07" db="EMBL/GenBank/DDBJ databases">
        <title>Description of 53C-WASEF.</title>
        <authorList>
            <person name="Pitt A."/>
            <person name="Hahn M.W."/>
        </authorList>
    </citation>
    <scope>NUCLEOTIDE SEQUENCE [LARGE SCALE GENOMIC DNA]</scope>
    <source>
        <strain evidence="2 3">53C-WASEF</strain>
    </source>
</reference>
<dbReference type="SUPFAM" id="SSF69118">
    <property type="entry name" value="AhpD-like"/>
    <property type="match status" value="1"/>
</dbReference>
<evidence type="ECO:0000313" key="2">
    <source>
        <dbReference type="EMBL" id="TSJ75800.1"/>
    </source>
</evidence>
<evidence type="ECO:0000313" key="3">
    <source>
        <dbReference type="Proteomes" id="UP000315648"/>
    </source>
</evidence>
<dbReference type="OrthoDB" id="9801997at2"/>
<dbReference type="NCBIfam" id="TIGR00778">
    <property type="entry name" value="ahpD_dom"/>
    <property type="match status" value="1"/>
</dbReference>
<proteinExistence type="predicted"/>
<dbReference type="GO" id="GO:0051920">
    <property type="term" value="F:peroxiredoxin activity"/>
    <property type="evidence" value="ECO:0007669"/>
    <property type="project" value="InterPro"/>
</dbReference>
<sequence length="163" mass="17951">MTNHTTTVSSPSTALKPRMDHWSVAPALMQGLLDLQQVADSTGIERSLHFLITLRVSQINGCAYCMNMHSAEAKAHGESDQRLFLLSAWHETNLFTARERAALHWAEVLTRLPGGHVSDADFAAMRAEFTEFEIAAVTLAIATINAWNRFGVGMRPSLENSVS</sequence>
<feature type="domain" description="Carboxymuconolactone decarboxylase-like" evidence="1">
    <location>
        <begin position="26"/>
        <end position="107"/>
    </location>
</feature>